<sequence>MKPLGSAGPPKAQCLGHLLAQTVNLSQGESHDIPSTATLRKKEFADRAICIFFNSKGYLNGHHKQQTVCIAGSEENEDKKKTRTPFPWL</sequence>
<dbReference type="EMBL" id="AKHW03004073">
    <property type="protein sequence ID" value="KYO31451.1"/>
    <property type="molecule type" value="Genomic_DNA"/>
</dbReference>
<accession>A0A151N3S3</accession>
<reference evidence="1 2" key="1">
    <citation type="journal article" date="2012" name="Genome Biol.">
        <title>Sequencing three crocodilian genomes to illuminate the evolution of archosaurs and amniotes.</title>
        <authorList>
            <person name="St John J.A."/>
            <person name="Braun E.L."/>
            <person name="Isberg S.R."/>
            <person name="Miles L.G."/>
            <person name="Chong A.Y."/>
            <person name="Gongora J."/>
            <person name="Dalzell P."/>
            <person name="Moran C."/>
            <person name="Bed'hom B."/>
            <person name="Abzhanov A."/>
            <person name="Burgess S.C."/>
            <person name="Cooksey A.M."/>
            <person name="Castoe T.A."/>
            <person name="Crawford N.G."/>
            <person name="Densmore L.D."/>
            <person name="Drew J.C."/>
            <person name="Edwards S.V."/>
            <person name="Faircloth B.C."/>
            <person name="Fujita M.K."/>
            <person name="Greenwold M.J."/>
            <person name="Hoffmann F.G."/>
            <person name="Howard J.M."/>
            <person name="Iguchi T."/>
            <person name="Janes D.E."/>
            <person name="Khan S.Y."/>
            <person name="Kohno S."/>
            <person name="de Koning A.J."/>
            <person name="Lance S.L."/>
            <person name="McCarthy F.M."/>
            <person name="McCormack J.E."/>
            <person name="Merchant M.E."/>
            <person name="Peterson D.G."/>
            <person name="Pollock D.D."/>
            <person name="Pourmand N."/>
            <person name="Raney B.J."/>
            <person name="Roessler K.A."/>
            <person name="Sanford J.R."/>
            <person name="Sawyer R.H."/>
            <person name="Schmidt C.J."/>
            <person name="Triplett E.W."/>
            <person name="Tuberville T.D."/>
            <person name="Venegas-Anaya M."/>
            <person name="Howard J.T."/>
            <person name="Jarvis E.D."/>
            <person name="Guillette L.J.Jr."/>
            <person name="Glenn T.C."/>
            <person name="Green R.E."/>
            <person name="Ray D.A."/>
        </authorList>
    </citation>
    <scope>NUCLEOTIDE SEQUENCE [LARGE SCALE GENOMIC DNA]</scope>
    <source>
        <strain evidence="1">KSC_2009_1</strain>
    </source>
</reference>
<keyword evidence="2" id="KW-1185">Reference proteome</keyword>
<gene>
    <name evidence="1" type="ORF">Y1Q_0006037</name>
</gene>
<protein>
    <submittedName>
        <fullName evidence="1">Uncharacterized protein</fullName>
    </submittedName>
</protein>
<organism evidence="1 2">
    <name type="scientific">Alligator mississippiensis</name>
    <name type="common">American alligator</name>
    <dbReference type="NCBI Taxonomy" id="8496"/>
    <lineage>
        <taxon>Eukaryota</taxon>
        <taxon>Metazoa</taxon>
        <taxon>Chordata</taxon>
        <taxon>Craniata</taxon>
        <taxon>Vertebrata</taxon>
        <taxon>Euteleostomi</taxon>
        <taxon>Archelosauria</taxon>
        <taxon>Archosauria</taxon>
        <taxon>Crocodylia</taxon>
        <taxon>Alligatoridae</taxon>
        <taxon>Alligatorinae</taxon>
        <taxon>Alligator</taxon>
    </lineage>
</organism>
<proteinExistence type="predicted"/>
<comment type="caution">
    <text evidence="1">The sequence shown here is derived from an EMBL/GenBank/DDBJ whole genome shotgun (WGS) entry which is preliminary data.</text>
</comment>
<evidence type="ECO:0000313" key="1">
    <source>
        <dbReference type="EMBL" id="KYO31451.1"/>
    </source>
</evidence>
<dbReference type="Proteomes" id="UP000050525">
    <property type="component" value="Unassembled WGS sequence"/>
</dbReference>
<evidence type="ECO:0000313" key="2">
    <source>
        <dbReference type="Proteomes" id="UP000050525"/>
    </source>
</evidence>
<dbReference type="AlphaFoldDB" id="A0A151N3S3"/>
<name>A0A151N3S3_ALLMI</name>